<dbReference type="AlphaFoldDB" id="A0A7Y6NJL3"/>
<evidence type="ECO:0000256" key="2">
    <source>
        <dbReference type="PROSITE-ProRule" id="PRU00703"/>
    </source>
</evidence>
<protein>
    <submittedName>
        <fullName evidence="4">CBS domain-containing protein</fullName>
    </submittedName>
</protein>
<feature type="domain" description="CBS" evidence="3">
    <location>
        <begin position="8"/>
        <end position="66"/>
    </location>
</feature>
<evidence type="ECO:0000313" key="4">
    <source>
        <dbReference type="EMBL" id="NUZ04314.1"/>
    </source>
</evidence>
<dbReference type="SUPFAM" id="SSF54631">
    <property type="entry name" value="CBS-domain pair"/>
    <property type="match status" value="1"/>
</dbReference>
<dbReference type="PANTHER" id="PTHR43080:SF2">
    <property type="entry name" value="CBS DOMAIN-CONTAINING PROTEIN"/>
    <property type="match status" value="1"/>
</dbReference>
<keyword evidence="5" id="KW-1185">Reference proteome</keyword>
<gene>
    <name evidence="4" type="ORF">HQN59_00930</name>
</gene>
<dbReference type="InterPro" id="IPR000644">
    <property type="entry name" value="CBS_dom"/>
</dbReference>
<dbReference type="InterPro" id="IPR051257">
    <property type="entry name" value="Diverse_CBS-Domain"/>
</dbReference>
<dbReference type="Gene3D" id="3.10.580.10">
    <property type="entry name" value="CBS-domain"/>
    <property type="match status" value="1"/>
</dbReference>
<evidence type="ECO:0000313" key="5">
    <source>
        <dbReference type="Proteomes" id="UP000529637"/>
    </source>
</evidence>
<dbReference type="InterPro" id="IPR046342">
    <property type="entry name" value="CBS_dom_sf"/>
</dbReference>
<dbReference type="SMART" id="SM00116">
    <property type="entry name" value="CBS"/>
    <property type="match status" value="2"/>
</dbReference>
<comment type="caution">
    <text evidence="4">The sequence shown here is derived from an EMBL/GenBank/DDBJ whole genome shotgun (WGS) entry which is preliminary data.</text>
</comment>
<evidence type="ECO:0000259" key="3">
    <source>
        <dbReference type="PROSITE" id="PS51371"/>
    </source>
</evidence>
<dbReference type="Pfam" id="PF00571">
    <property type="entry name" value="CBS"/>
    <property type="match status" value="2"/>
</dbReference>
<dbReference type="EMBL" id="JABWMJ010000001">
    <property type="protein sequence ID" value="NUZ04314.1"/>
    <property type="molecule type" value="Genomic_DNA"/>
</dbReference>
<accession>A0A7Y6NJL3</accession>
<dbReference type="CDD" id="cd04622">
    <property type="entry name" value="CBS_pair_HRP1_like"/>
    <property type="match status" value="1"/>
</dbReference>
<evidence type="ECO:0000256" key="1">
    <source>
        <dbReference type="ARBA" id="ARBA00023122"/>
    </source>
</evidence>
<feature type="domain" description="CBS" evidence="3">
    <location>
        <begin position="73"/>
        <end position="130"/>
    </location>
</feature>
<name>A0A7Y6NJL3_9BURK</name>
<dbReference type="RefSeq" id="WP_176065177.1">
    <property type="nucleotide sequence ID" value="NZ_JABWMJ010000001.1"/>
</dbReference>
<sequence length="138" mass="14884">MTQIRDIMTRGVAVVQRDATLQEAAQMMRDLDIGALPVGDGPALAGMVTDRDIAVRGVADGMVPQEALVADVMTPDVQWCSEDDSVEDVMAQMGDEQVRRLPVLSASREIVGIVALGDLATRQSRHVDDALREISQPD</sequence>
<reference evidence="4 5" key="1">
    <citation type="submission" date="2020-06" db="EMBL/GenBank/DDBJ databases">
        <title>Schlegella sp. ID0723 isolated from air conditioner.</title>
        <authorList>
            <person name="Kim D.Y."/>
            <person name="Kim D.-U."/>
        </authorList>
    </citation>
    <scope>NUCLEOTIDE SEQUENCE [LARGE SCALE GENOMIC DNA]</scope>
    <source>
        <strain evidence="4 5">ID0723</strain>
    </source>
</reference>
<organism evidence="4 5">
    <name type="scientific">Piscinibacter koreensis</name>
    <dbReference type="NCBI Taxonomy" id="2742824"/>
    <lineage>
        <taxon>Bacteria</taxon>
        <taxon>Pseudomonadati</taxon>
        <taxon>Pseudomonadota</taxon>
        <taxon>Betaproteobacteria</taxon>
        <taxon>Burkholderiales</taxon>
        <taxon>Sphaerotilaceae</taxon>
        <taxon>Piscinibacter</taxon>
    </lineage>
</organism>
<dbReference type="PANTHER" id="PTHR43080">
    <property type="entry name" value="CBS DOMAIN-CONTAINING PROTEIN CBSX3, MITOCHONDRIAL"/>
    <property type="match status" value="1"/>
</dbReference>
<dbReference type="Proteomes" id="UP000529637">
    <property type="component" value="Unassembled WGS sequence"/>
</dbReference>
<keyword evidence="1 2" id="KW-0129">CBS domain</keyword>
<dbReference type="PROSITE" id="PS51371">
    <property type="entry name" value="CBS"/>
    <property type="match status" value="2"/>
</dbReference>
<proteinExistence type="predicted"/>